<protein>
    <submittedName>
        <fullName evidence="2">Polyprotein (Gag/pol) of Ty1/Copia retrotransposon</fullName>
    </submittedName>
</protein>
<name>W1QCY3_OGAPD</name>
<dbReference type="RefSeq" id="XP_013934282.1">
    <property type="nucleotide sequence ID" value="XM_014078807.1"/>
</dbReference>
<dbReference type="STRING" id="871575.W1QCY3"/>
<evidence type="ECO:0000313" key="4">
    <source>
        <dbReference type="Proteomes" id="UP000008673"/>
    </source>
</evidence>
<feature type="domain" description="Reverse transcriptase Ty1/copia-type" evidence="1">
    <location>
        <begin position="1"/>
        <end position="164"/>
    </location>
</feature>
<dbReference type="GeneID" id="25774148"/>
<dbReference type="HOGENOM" id="CLU_001650_21_3_1"/>
<dbReference type="KEGG" id="opa:HPODL_04026"/>
<dbReference type="CDD" id="cd09272">
    <property type="entry name" value="RNase_HI_RT_Ty1"/>
    <property type="match status" value="1"/>
</dbReference>
<dbReference type="InterPro" id="IPR043502">
    <property type="entry name" value="DNA/RNA_pol_sf"/>
</dbReference>
<evidence type="ECO:0000313" key="2">
    <source>
        <dbReference type="EMBL" id="ESW98399.1"/>
    </source>
</evidence>
<dbReference type="eggNOG" id="KOG0017">
    <property type="taxonomic scope" value="Eukaryota"/>
</dbReference>
<dbReference type="PANTHER" id="PTHR11439">
    <property type="entry name" value="GAG-POL-RELATED RETROTRANSPOSON"/>
    <property type="match status" value="1"/>
</dbReference>
<dbReference type="PANTHER" id="PTHR11439:SF467">
    <property type="entry name" value="INTEGRASE CATALYTIC DOMAIN-CONTAINING PROTEIN"/>
    <property type="match status" value="1"/>
</dbReference>
<dbReference type="Proteomes" id="UP000008673">
    <property type="component" value="Unassembled WGS sequence"/>
</dbReference>
<evidence type="ECO:0000313" key="3">
    <source>
        <dbReference type="EMBL" id="ESX01957.1"/>
    </source>
</evidence>
<organism evidence="2 4">
    <name type="scientific">Ogataea parapolymorpha (strain ATCC 26012 / BCRC 20466 / JCM 22074 / NRRL Y-7560 / DL-1)</name>
    <name type="common">Yeast</name>
    <name type="synonym">Hansenula polymorpha</name>
    <dbReference type="NCBI Taxonomy" id="871575"/>
    <lineage>
        <taxon>Eukaryota</taxon>
        <taxon>Fungi</taxon>
        <taxon>Dikarya</taxon>
        <taxon>Ascomycota</taxon>
        <taxon>Saccharomycotina</taxon>
        <taxon>Pichiomycetes</taxon>
        <taxon>Pichiales</taxon>
        <taxon>Pichiaceae</taxon>
        <taxon>Ogataea</taxon>
    </lineage>
</organism>
<dbReference type="Pfam" id="PF07727">
    <property type="entry name" value="RVT_2"/>
    <property type="match status" value="1"/>
</dbReference>
<dbReference type="OrthoDB" id="4092852at2759"/>
<gene>
    <name evidence="2" type="ORF">HPODL_04026</name>
    <name evidence="3" type="ORF">HPODL_04723</name>
</gene>
<proteinExistence type="predicted"/>
<dbReference type="KEGG" id="opa:HPODL_04723"/>
<accession>W1QCY3</accession>
<dbReference type="EMBL" id="AEOI02000008">
    <property type="protein sequence ID" value="ESW98399.1"/>
    <property type="molecule type" value="Genomic_DNA"/>
</dbReference>
<reference evidence="2 4" key="1">
    <citation type="journal article" date="2013" name="BMC Genomics">
        <title>Genome sequence and analysis of methylotrophic yeast Hansenula polymorpha DL1.</title>
        <authorList>
            <person name="Ravin N.V."/>
            <person name="Eldarov M.A."/>
            <person name="Kadnikov V.V."/>
            <person name="Beletsky A.V."/>
            <person name="Schneider J."/>
            <person name="Mardanova E.S."/>
            <person name="Smekalova E.M."/>
            <person name="Zvereva M.I."/>
            <person name="Dontsova O.A."/>
            <person name="Mardanov A.V."/>
            <person name="Skryabin K.G."/>
        </authorList>
    </citation>
    <scope>NUCLEOTIDE SEQUENCE [LARGE SCALE GENOMIC DNA]</scope>
    <source>
        <strain evidence="4">ATCC 26012 / BCRC 20466 / JCM 22074 / NRRL Y-7560 / DL-1</strain>
        <strain evidence="2">DL-1</strain>
    </source>
</reference>
<dbReference type="GeneID" id="25773457"/>
<reference evidence="4" key="2">
    <citation type="submission" date="2013-10" db="EMBL/GenBank/DDBJ databases">
        <title>Genome sequence of the methylotrophic yeast Hansenula polymorpha DL1.</title>
        <authorList>
            <person name="Ravin N.V."/>
            <person name="Mardanov A.V."/>
            <person name="Eldarov M.A."/>
            <person name="Kadnikov V.V."/>
            <person name="Beletsky A.V."/>
            <person name="Zvereva M.I."/>
            <person name="Smekalova E.M."/>
            <person name="Dontsova O.A."/>
            <person name="Skryabin K.G."/>
        </authorList>
    </citation>
    <scope>NUCLEOTIDE SEQUENCE [LARGE SCALE GENOMIC DNA]</scope>
    <source>
        <strain evidence="4">ATCC 26012 / BCRC 20466 / JCM 22074 / NRRL Y-7560 / DL-1</strain>
    </source>
</reference>
<evidence type="ECO:0000259" key="1">
    <source>
        <dbReference type="Pfam" id="PF07727"/>
    </source>
</evidence>
<keyword evidence="4" id="KW-1185">Reference proteome</keyword>
<dbReference type="RefSeq" id="XP_013936543.1">
    <property type="nucleotide sequence ID" value="XM_014081068.1"/>
</dbReference>
<dbReference type="InterPro" id="IPR013103">
    <property type="entry name" value="RVT_2"/>
</dbReference>
<dbReference type="SUPFAM" id="SSF56672">
    <property type="entry name" value="DNA/RNA polymerases"/>
    <property type="match status" value="1"/>
</dbReference>
<dbReference type="EMBL" id="AEOI02000004">
    <property type="protein sequence ID" value="ESX01957.1"/>
    <property type="molecule type" value="Genomic_DNA"/>
</dbReference>
<comment type="caution">
    <text evidence="2">The sequence shown here is derived from an EMBL/GenBank/DDBJ whole genome shotgun (WGS) entry which is preliminary data.</text>
</comment>
<dbReference type="AlphaFoldDB" id="W1QCY3"/>
<sequence>MDVTTAFLNGDLRETIYMSQPPGFIETGGEHKVCRLQKSLYGLKQAPLCWNQKIDSVLQKAGFVKTLPEYGVYMKPATKEFSVVLIGLYVDDLLLLSQSDRACRWAKDLLSSHFHMKDLGPVQRFLGMDITQTSSQVHLSLHSYIFQLLQHTGMLDCNPVHIPFASSTYLMDSSPLDGSDITEYRSLVGKLLFAANTGRPDISYAVSYLSRYMQTPLEEHMRGVKHLLRYLKGSMNMGITYQRRQSFKLTGYTDADWGGSKEDRKSTSGYVFMLGDSPITWRSKKQEVVALSTTEAEYIALSDGVKELLWLDQLINQIDLKLESIPVIWSDNTSCISLANHPHAHPRTKHIDIRHHHIRETLQRNKFVLKHMDTHHMIADIFTKGLARPQFEYLREAMGFKINHHSLN</sequence>